<name>A0A7R8Z941_TIMDO</name>
<proteinExistence type="predicted"/>
<organism evidence="1">
    <name type="scientific">Timema douglasi</name>
    <name type="common">Walking stick</name>
    <dbReference type="NCBI Taxonomy" id="61478"/>
    <lineage>
        <taxon>Eukaryota</taxon>
        <taxon>Metazoa</taxon>
        <taxon>Ecdysozoa</taxon>
        <taxon>Arthropoda</taxon>
        <taxon>Hexapoda</taxon>
        <taxon>Insecta</taxon>
        <taxon>Pterygota</taxon>
        <taxon>Neoptera</taxon>
        <taxon>Polyneoptera</taxon>
        <taxon>Phasmatodea</taxon>
        <taxon>Timematodea</taxon>
        <taxon>Timematoidea</taxon>
        <taxon>Timematidae</taxon>
        <taxon>Timema</taxon>
    </lineage>
</organism>
<sequence>MQTFKVAVDTDFDPHPQYRYAHDIQDALTGDSKTTPEQPTKVSTVHALETVSKCRCRSQVVPRIVDQSIKYSQ</sequence>
<evidence type="ECO:0000313" key="1">
    <source>
        <dbReference type="EMBL" id="CAD7200824.1"/>
    </source>
</evidence>
<gene>
    <name evidence="1" type="ORF">TDIB3V08_LOCUS7035</name>
</gene>
<dbReference type="AlphaFoldDB" id="A0A7R8Z941"/>
<dbReference type="EMBL" id="OA567809">
    <property type="protein sequence ID" value="CAD7200824.1"/>
    <property type="molecule type" value="Genomic_DNA"/>
</dbReference>
<protein>
    <submittedName>
        <fullName evidence="1">Uncharacterized protein</fullName>
    </submittedName>
</protein>
<accession>A0A7R8Z941</accession>
<reference evidence="1" key="1">
    <citation type="submission" date="2020-11" db="EMBL/GenBank/DDBJ databases">
        <authorList>
            <person name="Tran Van P."/>
        </authorList>
    </citation>
    <scope>NUCLEOTIDE SEQUENCE</scope>
</reference>